<dbReference type="GO" id="GO:0004417">
    <property type="term" value="F:hydroxyethylthiazole kinase activity"/>
    <property type="evidence" value="ECO:0007669"/>
    <property type="project" value="UniProtKB-UniRule"/>
</dbReference>
<evidence type="ECO:0000256" key="2">
    <source>
        <dbReference type="ARBA" id="ARBA00001946"/>
    </source>
</evidence>
<evidence type="ECO:0000313" key="12">
    <source>
        <dbReference type="EMBL" id="QTE27906.1"/>
    </source>
</evidence>
<dbReference type="RefSeq" id="WP_227422128.1">
    <property type="nucleotide sequence ID" value="NZ_CP071868.1"/>
</dbReference>
<dbReference type="AlphaFoldDB" id="A0A8A4ZBD9"/>
<dbReference type="GO" id="GO:0009228">
    <property type="term" value="P:thiamine biosynthetic process"/>
    <property type="evidence" value="ECO:0007669"/>
    <property type="project" value="UniProtKB-KW"/>
</dbReference>
<evidence type="ECO:0000256" key="11">
    <source>
        <dbReference type="HAMAP-Rule" id="MF_00228"/>
    </source>
</evidence>
<dbReference type="PRINTS" id="PR01099">
    <property type="entry name" value="HYETHTZKNASE"/>
</dbReference>
<name>A0A8A4ZBD9_9MICO</name>
<keyword evidence="9 11" id="KW-0460">Magnesium</keyword>
<feature type="binding site" evidence="11">
    <location>
        <position position="230"/>
    </location>
    <ligand>
        <name>substrate</name>
    </ligand>
</feature>
<dbReference type="EC" id="2.7.1.50" evidence="11"/>
<keyword evidence="8 11" id="KW-0067">ATP-binding</keyword>
<evidence type="ECO:0000256" key="4">
    <source>
        <dbReference type="ARBA" id="ARBA00022679"/>
    </source>
</evidence>
<proteinExistence type="inferred from homology"/>
<keyword evidence="5 11" id="KW-0479">Metal-binding</keyword>
<dbReference type="Proteomes" id="UP000663937">
    <property type="component" value="Chromosome"/>
</dbReference>
<evidence type="ECO:0000256" key="9">
    <source>
        <dbReference type="ARBA" id="ARBA00022842"/>
    </source>
</evidence>
<comment type="pathway">
    <text evidence="3 11">Cofactor biosynthesis; thiamine diphosphate biosynthesis; 4-methyl-5-(2-phosphoethyl)-thiazole from 5-(2-hydroxyethyl)-4-methylthiazole: step 1/1.</text>
</comment>
<evidence type="ECO:0000256" key="10">
    <source>
        <dbReference type="ARBA" id="ARBA00022977"/>
    </source>
</evidence>
<gene>
    <name evidence="11 12" type="primary">thiM</name>
    <name evidence="12" type="ORF">J4E96_10825</name>
</gene>
<comment type="function">
    <text evidence="11">Catalyzes the phosphorylation of the hydroxyl group of 4-methyl-5-beta-hydroxyethylthiazole (THZ).</text>
</comment>
<dbReference type="Pfam" id="PF02110">
    <property type="entry name" value="HK"/>
    <property type="match status" value="1"/>
</dbReference>
<sequence length="300" mass="29918">MPAPSARPDRPDRPNTDLRTSELRADAIGAESISANDVGGVLAALRERAPLVHCLTNVVVAQWTANLLLAVGASPIMVDNPHEAAPMAAAADAVLVNLGTPSDETVAAMLLAVAAATSAATPWVLDPVGAGALSWRTRTAERLLAPTTPDRSAPTILRGNASEILALAGGAGGKGVDATHSPEAALPAAIALAREHGCVVAISGEVDHLTDGERVVRVANGHPLLTRVTGVGCALGALMAACCAVTPDALLAAVTATATLTVAAETAANASAGPGSFAVALLDALAAIEPDGLVDRVRLA</sequence>
<evidence type="ECO:0000256" key="8">
    <source>
        <dbReference type="ARBA" id="ARBA00022840"/>
    </source>
</evidence>
<keyword evidence="10 11" id="KW-0784">Thiamine biosynthesis</keyword>
<evidence type="ECO:0000256" key="7">
    <source>
        <dbReference type="ARBA" id="ARBA00022777"/>
    </source>
</evidence>
<comment type="similarity">
    <text evidence="11">Belongs to the Thz kinase family.</text>
</comment>
<feature type="binding site" evidence="11">
    <location>
        <position position="158"/>
    </location>
    <ligand>
        <name>ATP</name>
        <dbReference type="ChEBI" id="CHEBI:30616"/>
    </ligand>
</feature>
<feature type="binding site" evidence="11">
    <location>
        <position position="203"/>
    </location>
    <ligand>
        <name>ATP</name>
        <dbReference type="ChEBI" id="CHEBI:30616"/>
    </ligand>
</feature>
<dbReference type="UniPathway" id="UPA00060">
    <property type="reaction ID" value="UER00139"/>
</dbReference>
<dbReference type="EMBL" id="CP071868">
    <property type="protein sequence ID" value="QTE27906.1"/>
    <property type="molecule type" value="Genomic_DNA"/>
</dbReference>
<dbReference type="GO" id="GO:0000287">
    <property type="term" value="F:magnesium ion binding"/>
    <property type="evidence" value="ECO:0007669"/>
    <property type="project" value="UniProtKB-UniRule"/>
</dbReference>
<evidence type="ECO:0000256" key="5">
    <source>
        <dbReference type="ARBA" id="ARBA00022723"/>
    </source>
</evidence>
<dbReference type="InterPro" id="IPR029056">
    <property type="entry name" value="Ribokinase-like"/>
</dbReference>
<dbReference type="PIRSF" id="PIRSF000513">
    <property type="entry name" value="Thz_kinase"/>
    <property type="match status" value="1"/>
</dbReference>
<reference evidence="12" key="1">
    <citation type="submission" date="2021-03" db="EMBL/GenBank/DDBJ databases">
        <title>Pengzhenrongella sicca gen. nov., sp. nov., a new member of suborder Micrococcineae isolated from High-Arctic tundra soil.</title>
        <authorList>
            <person name="Peng F."/>
        </authorList>
    </citation>
    <scope>NUCLEOTIDE SEQUENCE</scope>
    <source>
        <strain evidence="12">LRZ-2</strain>
    </source>
</reference>
<feature type="binding site" evidence="11">
    <location>
        <position position="77"/>
    </location>
    <ligand>
        <name>substrate</name>
    </ligand>
</feature>
<dbReference type="CDD" id="cd01170">
    <property type="entry name" value="THZ_kinase"/>
    <property type="match status" value="1"/>
</dbReference>
<dbReference type="HAMAP" id="MF_00228">
    <property type="entry name" value="Thz_kinase"/>
    <property type="match status" value="1"/>
</dbReference>
<organism evidence="12 13">
    <name type="scientific">Pengzhenrongella sicca</name>
    <dbReference type="NCBI Taxonomy" id="2819238"/>
    <lineage>
        <taxon>Bacteria</taxon>
        <taxon>Bacillati</taxon>
        <taxon>Actinomycetota</taxon>
        <taxon>Actinomycetes</taxon>
        <taxon>Micrococcales</taxon>
        <taxon>Pengzhenrongella</taxon>
    </lineage>
</organism>
<comment type="catalytic activity">
    <reaction evidence="1 11">
        <text>5-(2-hydroxyethyl)-4-methylthiazole + ATP = 4-methyl-5-(2-phosphooxyethyl)-thiazole + ADP + H(+)</text>
        <dbReference type="Rhea" id="RHEA:24212"/>
        <dbReference type="ChEBI" id="CHEBI:15378"/>
        <dbReference type="ChEBI" id="CHEBI:17957"/>
        <dbReference type="ChEBI" id="CHEBI:30616"/>
        <dbReference type="ChEBI" id="CHEBI:58296"/>
        <dbReference type="ChEBI" id="CHEBI:456216"/>
        <dbReference type="EC" id="2.7.1.50"/>
    </reaction>
</comment>
<evidence type="ECO:0000313" key="13">
    <source>
        <dbReference type="Proteomes" id="UP000663937"/>
    </source>
</evidence>
<dbReference type="InterPro" id="IPR000417">
    <property type="entry name" value="Hyethyz_kinase"/>
</dbReference>
<keyword evidence="4 11" id="KW-0808">Transferase</keyword>
<dbReference type="GO" id="GO:0009229">
    <property type="term" value="P:thiamine diphosphate biosynthetic process"/>
    <property type="evidence" value="ECO:0007669"/>
    <property type="project" value="UniProtKB-UniRule"/>
</dbReference>
<dbReference type="GO" id="GO:0005524">
    <property type="term" value="F:ATP binding"/>
    <property type="evidence" value="ECO:0007669"/>
    <property type="project" value="UniProtKB-UniRule"/>
</dbReference>
<keyword evidence="13" id="KW-1185">Reference proteome</keyword>
<protein>
    <recommendedName>
        <fullName evidence="11">Hydroxyethylthiazole kinase</fullName>
        <ecNumber evidence="11">2.7.1.50</ecNumber>
    </recommendedName>
    <alternativeName>
        <fullName evidence="11">4-methyl-5-beta-hydroxyethylthiazole kinase</fullName>
        <shortName evidence="11">TH kinase</shortName>
        <shortName evidence="11">Thz kinase</shortName>
    </alternativeName>
</protein>
<keyword evidence="6 11" id="KW-0547">Nucleotide-binding</keyword>
<accession>A0A8A4ZBD9</accession>
<keyword evidence="7 11" id="KW-0418">Kinase</keyword>
<evidence type="ECO:0000256" key="1">
    <source>
        <dbReference type="ARBA" id="ARBA00001771"/>
    </source>
</evidence>
<evidence type="ECO:0000256" key="6">
    <source>
        <dbReference type="ARBA" id="ARBA00022741"/>
    </source>
</evidence>
<comment type="cofactor">
    <cofactor evidence="2 11">
        <name>Mg(2+)</name>
        <dbReference type="ChEBI" id="CHEBI:18420"/>
    </cofactor>
</comment>
<dbReference type="Gene3D" id="3.40.1190.20">
    <property type="match status" value="1"/>
</dbReference>
<evidence type="ECO:0000256" key="3">
    <source>
        <dbReference type="ARBA" id="ARBA00004868"/>
    </source>
</evidence>
<dbReference type="NCBIfam" id="NF006830">
    <property type="entry name" value="PRK09355.1"/>
    <property type="match status" value="1"/>
</dbReference>
<dbReference type="SUPFAM" id="SSF53613">
    <property type="entry name" value="Ribokinase-like"/>
    <property type="match status" value="1"/>
</dbReference>
<dbReference type="KEGG" id="psic:J4E96_10825"/>